<evidence type="ECO:0000259" key="5">
    <source>
        <dbReference type="PROSITE" id="PS50043"/>
    </source>
</evidence>
<keyword evidence="1" id="KW-0805">Transcription regulation</keyword>
<dbReference type="CDD" id="cd06170">
    <property type="entry name" value="LuxR_C_like"/>
    <property type="match status" value="1"/>
</dbReference>
<feature type="domain" description="HTH luxR-type" evidence="5">
    <location>
        <begin position="19"/>
        <end position="84"/>
    </location>
</feature>
<dbReference type="InterPro" id="IPR000792">
    <property type="entry name" value="Tscrpt_reg_LuxR_C"/>
</dbReference>
<dbReference type="Pfam" id="PF00196">
    <property type="entry name" value="GerE"/>
    <property type="match status" value="1"/>
</dbReference>
<gene>
    <name evidence="6" type="ORF">GCM10010302_51690</name>
</gene>
<evidence type="ECO:0000313" key="6">
    <source>
        <dbReference type="EMBL" id="GAA0306682.1"/>
    </source>
</evidence>
<sequence>MGRPTGARGPAVTALPGPDPGPPPVFTARERELLGHLAQGATDRAIAHRMALSPHTVDTYLRRLRHKTGTSNRIQLAIVAHTALHSA</sequence>
<reference evidence="6 7" key="1">
    <citation type="journal article" date="2019" name="Int. J. Syst. Evol. Microbiol.">
        <title>The Global Catalogue of Microorganisms (GCM) 10K type strain sequencing project: providing services to taxonomists for standard genome sequencing and annotation.</title>
        <authorList>
            <consortium name="The Broad Institute Genomics Platform"/>
            <consortium name="The Broad Institute Genome Sequencing Center for Infectious Disease"/>
            <person name="Wu L."/>
            <person name="Ma J."/>
        </authorList>
    </citation>
    <scope>NUCLEOTIDE SEQUENCE [LARGE SCALE GENOMIC DNA]</scope>
    <source>
        <strain evidence="6 7">JCM 4505</strain>
    </source>
</reference>
<feature type="region of interest" description="Disordered" evidence="4">
    <location>
        <begin position="1"/>
        <end position="23"/>
    </location>
</feature>
<dbReference type="Gene3D" id="1.10.10.10">
    <property type="entry name" value="Winged helix-like DNA-binding domain superfamily/Winged helix DNA-binding domain"/>
    <property type="match status" value="1"/>
</dbReference>
<dbReference type="RefSeq" id="WP_344164257.1">
    <property type="nucleotide sequence ID" value="NZ_BAAABV010000023.1"/>
</dbReference>
<evidence type="ECO:0000256" key="2">
    <source>
        <dbReference type="ARBA" id="ARBA00023125"/>
    </source>
</evidence>
<evidence type="ECO:0000313" key="7">
    <source>
        <dbReference type="Proteomes" id="UP001501867"/>
    </source>
</evidence>
<name>A0ABN0VJ49_9ACTN</name>
<keyword evidence="2" id="KW-0238">DNA-binding</keyword>
<organism evidence="6 7">
    <name type="scientific">Streptomyces polychromogenes</name>
    <dbReference type="NCBI Taxonomy" id="67342"/>
    <lineage>
        <taxon>Bacteria</taxon>
        <taxon>Bacillati</taxon>
        <taxon>Actinomycetota</taxon>
        <taxon>Actinomycetes</taxon>
        <taxon>Kitasatosporales</taxon>
        <taxon>Streptomycetaceae</taxon>
        <taxon>Streptomyces</taxon>
    </lineage>
</organism>
<evidence type="ECO:0000256" key="4">
    <source>
        <dbReference type="SAM" id="MobiDB-lite"/>
    </source>
</evidence>
<dbReference type="EMBL" id="BAAABV010000023">
    <property type="protein sequence ID" value="GAA0306682.1"/>
    <property type="molecule type" value="Genomic_DNA"/>
</dbReference>
<dbReference type="PANTHER" id="PTHR44688:SF16">
    <property type="entry name" value="DNA-BINDING TRANSCRIPTIONAL ACTIVATOR DEVR_DOSR"/>
    <property type="match status" value="1"/>
</dbReference>
<dbReference type="SUPFAM" id="SSF46894">
    <property type="entry name" value="C-terminal effector domain of the bipartite response regulators"/>
    <property type="match status" value="1"/>
</dbReference>
<evidence type="ECO:0000256" key="3">
    <source>
        <dbReference type="ARBA" id="ARBA00023163"/>
    </source>
</evidence>
<dbReference type="InterPro" id="IPR016032">
    <property type="entry name" value="Sig_transdc_resp-reg_C-effctor"/>
</dbReference>
<dbReference type="Proteomes" id="UP001501867">
    <property type="component" value="Unassembled WGS sequence"/>
</dbReference>
<dbReference type="PROSITE" id="PS50043">
    <property type="entry name" value="HTH_LUXR_2"/>
    <property type="match status" value="1"/>
</dbReference>
<proteinExistence type="predicted"/>
<protein>
    <recommendedName>
        <fullName evidence="5">HTH luxR-type domain-containing protein</fullName>
    </recommendedName>
</protein>
<keyword evidence="7" id="KW-1185">Reference proteome</keyword>
<evidence type="ECO:0000256" key="1">
    <source>
        <dbReference type="ARBA" id="ARBA00023015"/>
    </source>
</evidence>
<comment type="caution">
    <text evidence="6">The sequence shown here is derived from an EMBL/GenBank/DDBJ whole genome shotgun (WGS) entry which is preliminary data.</text>
</comment>
<dbReference type="PRINTS" id="PR00038">
    <property type="entry name" value="HTHLUXR"/>
</dbReference>
<dbReference type="PANTHER" id="PTHR44688">
    <property type="entry name" value="DNA-BINDING TRANSCRIPTIONAL ACTIVATOR DEVR_DOSR"/>
    <property type="match status" value="1"/>
</dbReference>
<keyword evidence="3" id="KW-0804">Transcription</keyword>
<dbReference type="InterPro" id="IPR036388">
    <property type="entry name" value="WH-like_DNA-bd_sf"/>
</dbReference>
<dbReference type="SMART" id="SM00421">
    <property type="entry name" value="HTH_LUXR"/>
    <property type="match status" value="1"/>
</dbReference>
<accession>A0ABN0VJ49</accession>